<feature type="non-terminal residue" evidence="1">
    <location>
        <position position="1"/>
    </location>
</feature>
<feature type="non-terminal residue" evidence="1">
    <location>
        <position position="92"/>
    </location>
</feature>
<comment type="caution">
    <text evidence="1">The sequence shown here is derived from an EMBL/GenBank/DDBJ whole genome shotgun (WGS) entry which is preliminary data.</text>
</comment>
<protein>
    <submittedName>
        <fullName evidence="1">Uncharacterized protein</fullName>
    </submittedName>
</protein>
<accession>A0A8B6GXJ9</accession>
<dbReference type="EMBL" id="UYJE01009156">
    <property type="protein sequence ID" value="VDI70665.1"/>
    <property type="molecule type" value="Genomic_DNA"/>
</dbReference>
<name>A0A8B6GXJ9_MYTGA</name>
<organism evidence="1 2">
    <name type="scientific">Mytilus galloprovincialis</name>
    <name type="common">Mediterranean mussel</name>
    <dbReference type="NCBI Taxonomy" id="29158"/>
    <lineage>
        <taxon>Eukaryota</taxon>
        <taxon>Metazoa</taxon>
        <taxon>Spiralia</taxon>
        <taxon>Lophotrochozoa</taxon>
        <taxon>Mollusca</taxon>
        <taxon>Bivalvia</taxon>
        <taxon>Autobranchia</taxon>
        <taxon>Pteriomorphia</taxon>
        <taxon>Mytilida</taxon>
        <taxon>Mytiloidea</taxon>
        <taxon>Mytilidae</taxon>
        <taxon>Mytilinae</taxon>
        <taxon>Mytilus</taxon>
    </lineage>
</organism>
<proteinExistence type="predicted"/>
<evidence type="ECO:0000313" key="2">
    <source>
        <dbReference type="Proteomes" id="UP000596742"/>
    </source>
</evidence>
<reference evidence="1" key="1">
    <citation type="submission" date="2018-11" db="EMBL/GenBank/DDBJ databases">
        <authorList>
            <person name="Alioto T."/>
            <person name="Alioto T."/>
        </authorList>
    </citation>
    <scope>NUCLEOTIDE SEQUENCE</scope>
</reference>
<evidence type="ECO:0000313" key="1">
    <source>
        <dbReference type="EMBL" id="VDI70665.1"/>
    </source>
</evidence>
<dbReference type="AlphaFoldDB" id="A0A8B6GXJ9"/>
<dbReference type="Proteomes" id="UP000596742">
    <property type="component" value="Unassembled WGS sequence"/>
</dbReference>
<keyword evidence="2" id="KW-1185">Reference proteome</keyword>
<gene>
    <name evidence="1" type="ORF">MGAL_10B084548</name>
</gene>
<sequence length="92" mass="10969">RKPNCDRFNDEHKAKCLAVLYAYPVNLYNKNIDKSFPSNTQFKLFPLVFFEDLKTFWRKEKGDAQTDKAILRMFSIGRTKFEQLLNEMKLLT</sequence>